<feature type="region of interest" description="Disordered" evidence="4">
    <location>
        <begin position="249"/>
        <end position="277"/>
    </location>
</feature>
<dbReference type="InterPro" id="IPR008969">
    <property type="entry name" value="CarboxyPept-like_regulatory"/>
</dbReference>
<dbReference type="HOGENOM" id="CLU_006298_2_0_0"/>
<gene>
    <name evidence="7" type="ordered locus">AciX9_0817</name>
</gene>
<evidence type="ECO:0000256" key="3">
    <source>
        <dbReference type="ARBA" id="ARBA00023237"/>
    </source>
</evidence>
<evidence type="ECO:0000256" key="4">
    <source>
        <dbReference type="SAM" id="MobiDB-lite"/>
    </source>
</evidence>
<dbReference type="KEGG" id="acm:AciX9_0817"/>
<comment type="subcellular location">
    <subcellularLocation>
        <location evidence="1">Cell outer membrane</location>
    </subcellularLocation>
</comment>
<keyword evidence="2" id="KW-0472">Membrane</keyword>
<organism evidence="8">
    <name type="scientific">Granulicella tundricola (strain ATCC BAA-1859 / DSM 23138 / MP5ACTX9)</name>
    <dbReference type="NCBI Taxonomy" id="1198114"/>
    <lineage>
        <taxon>Bacteria</taxon>
        <taxon>Pseudomonadati</taxon>
        <taxon>Acidobacteriota</taxon>
        <taxon>Terriglobia</taxon>
        <taxon>Terriglobales</taxon>
        <taxon>Acidobacteriaceae</taxon>
        <taxon>Granulicella</taxon>
    </lineage>
</organism>
<dbReference type="Gene3D" id="2.60.40.1120">
    <property type="entry name" value="Carboxypeptidase-like, regulatory domain"/>
    <property type="match status" value="1"/>
</dbReference>
<dbReference type="SUPFAM" id="SSF56935">
    <property type="entry name" value="Porins"/>
    <property type="match status" value="1"/>
</dbReference>
<dbReference type="Pfam" id="PF25183">
    <property type="entry name" value="OMP_b-brl_4"/>
    <property type="match status" value="1"/>
</dbReference>
<dbReference type="PaxDb" id="1198114-AciX9_0817"/>
<evidence type="ECO:0000256" key="2">
    <source>
        <dbReference type="ARBA" id="ARBA00023136"/>
    </source>
</evidence>
<name>E8X119_GRATM</name>
<keyword evidence="3" id="KW-0998">Cell outer membrane</keyword>
<dbReference type="AlphaFoldDB" id="E8X119"/>
<dbReference type="RefSeq" id="WP_013579210.1">
    <property type="nucleotide sequence ID" value="NC_015064.1"/>
</dbReference>
<accession>E8X119</accession>
<dbReference type="GO" id="GO:0009279">
    <property type="term" value="C:cell outer membrane"/>
    <property type="evidence" value="ECO:0007669"/>
    <property type="project" value="UniProtKB-SubCell"/>
</dbReference>
<evidence type="ECO:0000256" key="5">
    <source>
        <dbReference type="SAM" id="SignalP"/>
    </source>
</evidence>
<proteinExistence type="predicted"/>
<dbReference type="InterPro" id="IPR057601">
    <property type="entry name" value="Oar-like_b-barrel"/>
</dbReference>
<reference evidence="8" key="1">
    <citation type="submission" date="2011-01" db="EMBL/GenBank/DDBJ databases">
        <title>Complete sequence of chromosome of Acidobacterium sp. MP5ACTX9.</title>
        <authorList>
            <consortium name="US DOE Joint Genome Institute"/>
            <person name="Lucas S."/>
            <person name="Copeland A."/>
            <person name="Lapidus A."/>
            <person name="Cheng J.-F."/>
            <person name="Goodwin L."/>
            <person name="Pitluck S."/>
            <person name="Teshima H."/>
            <person name="Detter J.C."/>
            <person name="Han C."/>
            <person name="Tapia R."/>
            <person name="Land M."/>
            <person name="Hauser L."/>
            <person name="Kyrpides N."/>
            <person name="Ivanova N."/>
            <person name="Ovchinnikova G."/>
            <person name="Pagani I."/>
            <person name="Rawat S.R."/>
            <person name="Mannisto M."/>
            <person name="Haggblom M.M."/>
            <person name="Woyke T."/>
        </authorList>
    </citation>
    <scope>NUCLEOTIDE SEQUENCE [LARGE SCALE GENOMIC DNA]</scope>
    <source>
        <strain evidence="8">MP5ACTX9</strain>
    </source>
</reference>
<feature type="compositionally biased region" description="Gly residues" evidence="4">
    <location>
        <begin position="249"/>
        <end position="274"/>
    </location>
</feature>
<dbReference type="OrthoDB" id="97893at2"/>
<dbReference type="EMBL" id="CP002480">
    <property type="protein sequence ID" value="ADW67885.1"/>
    <property type="molecule type" value="Genomic_DNA"/>
</dbReference>
<feature type="chain" id="PRO_5003234056" description="TonB-dependent transporter Oar-like beta-barrel domain-containing protein" evidence="5">
    <location>
        <begin position="19"/>
        <end position="1170"/>
    </location>
</feature>
<keyword evidence="5" id="KW-0732">Signal</keyword>
<evidence type="ECO:0000313" key="8">
    <source>
        <dbReference type="Proteomes" id="UP000000343"/>
    </source>
</evidence>
<evidence type="ECO:0000259" key="6">
    <source>
        <dbReference type="Pfam" id="PF25183"/>
    </source>
</evidence>
<dbReference type="Pfam" id="PF13620">
    <property type="entry name" value="CarboxypepD_reg"/>
    <property type="match status" value="1"/>
</dbReference>
<evidence type="ECO:0000313" key="7">
    <source>
        <dbReference type="EMBL" id="ADW67885.1"/>
    </source>
</evidence>
<keyword evidence="8" id="KW-1185">Reference proteome</keyword>
<dbReference type="Gene3D" id="2.40.170.20">
    <property type="entry name" value="TonB-dependent receptor, beta-barrel domain"/>
    <property type="match status" value="1"/>
</dbReference>
<evidence type="ECO:0000256" key="1">
    <source>
        <dbReference type="ARBA" id="ARBA00004442"/>
    </source>
</evidence>
<dbReference type="Proteomes" id="UP000000343">
    <property type="component" value="Chromosome"/>
</dbReference>
<sequence>MGMKRGLMVALLAGVRVAGGQDAPAVTSAVQAPAAATAGGTIKGFVKAGTVPLPGVAVTATNTLTGKKYATTTDVNGAYAMTIPRTGRYVVKVELAAFASLTKEVRITAEATDQVAEFGMELASRAAAQEAAATTATTRALASAIGRGTQSLSVLGGGDLGEQTDATAGGGVVGASLPSLSGLGDAGGGDSVAVSGQVGQTNGLAGINEDDLRQRIEDMQARARAQGGGASDQLDAVVGMLGGLMGGAGPGGGGGRGGRGGGGGGRGGGGGGFRGFNPTTPHGAIFYQGGFPALQAQQSSVPSLLALENGGLPQQPQPFLSSQQNRFGVSLTGSPGIPGLVKASSKQFVFLNVTGVRNISPQNYTATVPTLDERGQALVNGALVNTDANLSGAPRALPIYNPVTGTQYVGSIIPNAQITPQARALLNYYPLPNINGATTQNYQEVTTSGTNSTNGSLRFVRNFGAGGFGPFGGGGGGGRRSQANAPKTLRQNFNANFSFSRAATDARNFVPILGGKTQTNGYGLSAGYTVGYGRVTNNATLNWNRSNTETRNYFTGQSLNPTAAAGIAVPSQSAQLAQQGFYNGVPRIGLTTFSSISETVPVSRINQTISFSDFVSYGHKKHNYRFGVDLRRVHADQLGGNNPLGAFTFSGFVTESASDKGNTSTSQPGSGSALADLLLGQPQQTTIQAGLFKTYLRANIGDAYAQDDFRLARGLTLNYGLRFEYFSPYVEKYNRLSNLDHNADFTSVDAVQPGGTGTFGGKYPRSLVNPDRNMFSPRFGVAWRPSFLKETVIRAGYGINFNTGQFATFAQSLAFQPPFAVTQNNVLATTANASGCTIANMTLANGFGCSSKAITNTYAVNKDYRLGHVQVYNVDIQKSLPHGVVVNVGYNGSKGGDLDVVTAPNANATTVTTGNAQAFTFEDSAASSRLQQLVVSARKRLEKGISLQLLYQYGHAIDNASSIGGVGVNGASTVQNSRRLDLEESNSSFDVRHKLTGNYVIELPFGPNRAFLSKGGVASKIMDGFSVSGDFTFATGSYFTPQFTNSAAELAAGGTATFRPDRVFSQPINAGAKNINQWFNPAAFVAPASGYGTASRNSIEGPGTIAADLTLSRTVQLGGTRSIEGRFTGMNAFNTVRYSGIDTSVTSASFGQVTSTASARTVTFLARYRF</sequence>
<dbReference type="InterPro" id="IPR036942">
    <property type="entry name" value="Beta-barrel_TonB_sf"/>
</dbReference>
<feature type="signal peptide" evidence="5">
    <location>
        <begin position="1"/>
        <end position="18"/>
    </location>
</feature>
<protein>
    <recommendedName>
        <fullName evidence="6">TonB-dependent transporter Oar-like beta-barrel domain-containing protein</fullName>
    </recommendedName>
</protein>
<feature type="domain" description="TonB-dependent transporter Oar-like beta-barrel" evidence="6">
    <location>
        <begin position="320"/>
        <end position="1162"/>
    </location>
</feature>
<dbReference type="SUPFAM" id="SSF49464">
    <property type="entry name" value="Carboxypeptidase regulatory domain-like"/>
    <property type="match status" value="1"/>
</dbReference>
<dbReference type="STRING" id="1198114.AciX9_0817"/>
<dbReference type="eggNOG" id="COG5266">
    <property type="taxonomic scope" value="Bacteria"/>
</dbReference>